<evidence type="ECO:0000313" key="1">
    <source>
        <dbReference type="EMBL" id="MCD1294751.1"/>
    </source>
</evidence>
<comment type="caution">
    <text evidence="1">The sequence shown here is derived from an EMBL/GenBank/DDBJ whole genome shotgun (WGS) entry which is preliminary data.</text>
</comment>
<dbReference type="EMBL" id="PGCK01000005">
    <property type="protein sequence ID" value="MCD1294751.1"/>
    <property type="molecule type" value="Genomic_DNA"/>
</dbReference>
<keyword evidence="2" id="KW-1185">Reference proteome</keyword>
<evidence type="ECO:0000313" key="2">
    <source>
        <dbReference type="Proteomes" id="UP001320159"/>
    </source>
</evidence>
<dbReference type="Proteomes" id="UP001320159">
    <property type="component" value="Unassembled WGS sequence"/>
</dbReference>
<dbReference type="RefSeq" id="WP_230741587.1">
    <property type="nucleotide sequence ID" value="NZ_PGCK01000005.1"/>
</dbReference>
<proteinExistence type="predicted"/>
<sequence>MTTYKKPVTEDDLRVTEEMIGRSFGNLKKAVLKVPSDIVRPVTDLVEEHPYATIAAAAGTGLIIHEAIRIATPKVVVKEVPVPVKEGEAEKPAPKKGPDIISQLTSQVVSMATPYAIAYLEKELANMFTGKKSEYTAVKTETDKEPIKAER</sequence>
<reference evidence="1 2" key="1">
    <citation type="submission" date="2017-11" db="EMBL/GenBank/DDBJ databases">
        <title>Isolation and Characterization of Family Methanocellaceae Species from Potential Methane Hydrate Area Offshore Southwestern Taiwan.</title>
        <authorList>
            <person name="Zhang W.-L."/>
            <person name="Chen W.-C."/>
            <person name="Lai M.-C."/>
            <person name="Chen S.-C."/>
        </authorList>
    </citation>
    <scope>NUCLEOTIDE SEQUENCE [LARGE SCALE GENOMIC DNA]</scope>
    <source>
        <strain evidence="1 2">CWC-04</strain>
    </source>
</reference>
<organism evidence="1 2">
    <name type="scientific">Methanooceanicella nereidis</name>
    <dbReference type="NCBI Taxonomy" id="2052831"/>
    <lineage>
        <taxon>Archaea</taxon>
        <taxon>Methanobacteriati</taxon>
        <taxon>Methanobacteriota</taxon>
        <taxon>Stenosarchaea group</taxon>
        <taxon>Methanomicrobia</taxon>
        <taxon>Methanocellales</taxon>
        <taxon>Methanocellaceae</taxon>
        <taxon>Methanooceanicella</taxon>
    </lineage>
</organism>
<gene>
    <name evidence="1" type="ORF">CUJ83_07030</name>
</gene>
<dbReference type="AlphaFoldDB" id="A0AAP2RBY9"/>
<name>A0AAP2RBY9_9EURY</name>
<accession>A0AAP2RBY9</accession>
<protein>
    <submittedName>
        <fullName evidence="1">Uncharacterized protein</fullName>
    </submittedName>
</protein>